<feature type="domain" description="Response regulatory" evidence="8">
    <location>
        <begin position="2"/>
        <end position="117"/>
    </location>
</feature>
<dbReference type="PROSITE" id="PS50110">
    <property type="entry name" value="RESPONSE_REGULATORY"/>
    <property type="match status" value="1"/>
</dbReference>
<dbReference type="GO" id="GO:0032993">
    <property type="term" value="C:protein-DNA complex"/>
    <property type="evidence" value="ECO:0007669"/>
    <property type="project" value="TreeGrafter"/>
</dbReference>
<evidence type="ECO:0000313" key="13">
    <source>
        <dbReference type="Proteomes" id="UP000233649"/>
    </source>
</evidence>
<evidence type="ECO:0000256" key="6">
    <source>
        <dbReference type="PROSITE-ProRule" id="PRU00169"/>
    </source>
</evidence>
<evidence type="ECO:0000313" key="11">
    <source>
        <dbReference type="EMBL" id="PKH47934.1"/>
    </source>
</evidence>
<dbReference type="PANTHER" id="PTHR48111">
    <property type="entry name" value="REGULATOR OF RPOS"/>
    <property type="match status" value="1"/>
</dbReference>
<dbReference type="Proteomes" id="UP000076394">
    <property type="component" value="Chromosome"/>
</dbReference>
<reference evidence="10 12" key="1">
    <citation type="submission" date="2015-03" db="EMBL/GenBank/DDBJ databases">
        <title>Genomic characterization of Dehalococcoides mccartyi strain 11a5, an unusal plasmid-containing chloroethene dechlorinator.</title>
        <authorList>
            <person name="Zhao S."/>
            <person name="Ding C."/>
            <person name="He J."/>
        </authorList>
    </citation>
    <scope>NUCLEOTIDE SEQUENCE [LARGE SCALE GENOMIC DNA]</scope>
    <source>
        <strain evidence="10 12">11a5</strain>
    </source>
</reference>
<dbReference type="InterPro" id="IPR016032">
    <property type="entry name" value="Sig_transdc_resp-reg_C-effctor"/>
</dbReference>
<feature type="domain" description="OmpR/PhoB-type" evidence="9">
    <location>
        <begin position="126"/>
        <end position="225"/>
    </location>
</feature>
<dbReference type="RefSeq" id="WP_011308829.1">
    <property type="nucleotide sequence ID" value="NZ_AP024514.1"/>
</dbReference>
<evidence type="ECO:0000313" key="10">
    <source>
        <dbReference type="EMBL" id="AMU86055.1"/>
    </source>
</evidence>
<gene>
    <name evidence="11" type="ORF">CVH13_00136</name>
    <name evidence="10" type="ORF">Dm11a5_0224</name>
</gene>
<dbReference type="PATRIC" id="fig|61435.13.peg.197"/>
<evidence type="ECO:0000256" key="4">
    <source>
        <dbReference type="ARBA" id="ARBA00023125"/>
    </source>
</evidence>
<dbReference type="AlphaFoldDB" id="A0A142V9W3"/>
<dbReference type="SUPFAM" id="SSF46894">
    <property type="entry name" value="C-terminal effector domain of the bipartite response regulators"/>
    <property type="match status" value="1"/>
</dbReference>
<reference evidence="11 13" key="2">
    <citation type="journal article" date="2017" name="FEMS Microbiol. Ecol.">
        <title>Reconstructed genomes of novel Dehalococcoides mccartyi strains from 1,2,3,4-tetrachlorodibenzo-p-dioxin-dechlorinating enrichment cultures reveal divergent reductive dehalogenase gene profiles.</title>
        <authorList>
            <person name="Dam H.T."/>
            <person name="Vollmers J."/>
            <person name="Kaster A.K."/>
            <person name="Haggblom M.M."/>
        </authorList>
    </citation>
    <scope>NUCLEOTIDE SEQUENCE [LARGE SCALE GENOMIC DNA]</scope>
    <source>
        <strain evidence="11 13">H1-3-2.001</strain>
    </source>
</reference>
<evidence type="ECO:0000256" key="7">
    <source>
        <dbReference type="PROSITE-ProRule" id="PRU01091"/>
    </source>
</evidence>
<evidence type="ECO:0000256" key="1">
    <source>
        <dbReference type="ARBA" id="ARBA00022553"/>
    </source>
</evidence>
<dbReference type="Proteomes" id="UP000233649">
    <property type="component" value="Unassembled WGS sequence"/>
</dbReference>
<dbReference type="PROSITE" id="PS51755">
    <property type="entry name" value="OMPR_PHOB"/>
    <property type="match status" value="1"/>
</dbReference>
<feature type="modified residue" description="4-aspartylphosphate" evidence="6">
    <location>
        <position position="53"/>
    </location>
</feature>
<dbReference type="InterPro" id="IPR001789">
    <property type="entry name" value="Sig_transdc_resp-reg_receiver"/>
</dbReference>
<dbReference type="Gene3D" id="1.10.10.10">
    <property type="entry name" value="Winged helix-like DNA-binding domain superfamily/Winged helix DNA-binding domain"/>
    <property type="match status" value="1"/>
</dbReference>
<dbReference type="GO" id="GO:0000156">
    <property type="term" value="F:phosphorelay response regulator activity"/>
    <property type="evidence" value="ECO:0007669"/>
    <property type="project" value="TreeGrafter"/>
</dbReference>
<accession>A0A142V9W3</accession>
<evidence type="ECO:0000259" key="9">
    <source>
        <dbReference type="PROSITE" id="PS51755"/>
    </source>
</evidence>
<dbReference type="Gene3D" id="3.40.50.2300">
    <property type="match status" value="1"/>
</dbReference>
<dbReference type="SMART" id="SM00862">
    <property type="entry name" value="Trans_reg_C"/>
    <property type="match status" value="1"/>
</dbReference>
<dbReference type="InterPro" id="IPR039420">
    <property type="entry name" value="WalR-like"/>
</dbReference>
<dbReference type="OrthoDB" id="165980at2"/>
<evidence type="ECO:0000313" key="12">
    <source>
        <dbReference type="Proteomes" id="UP000076394"/>
    </source>
</evidence>
<evidence type="ECO:0000256" key="2">
    <source>
        <dbReference type="ARBA" id="ARBA00023012"/>
    </source>
</evidence>
<dbReference type="Pfam" id="PF00486">
    <property type="entry name" value="Trans_reg_C"/>
    <property type="match status" value="1"/>
</dbReference>
<dbReference type="EMBL" id="PHFD01000045">
    <property type="protein sequence ID" value="PKH47934.1"/>
    <property type="molecule type" value="Genomic_DNA"/>
</dbReference>
<dbReference type="InterPro" id="IPR011006">
    <property type="entry name" value="CheY-like_superfamily"/>
</dbReference>
<dbReference type="InterPro" id="IPR036388">
    <property type="entry name" value="WH-like_DNA-bd_sf"/>
</dbReference>
<feature type="DNA-binding region" description="OmpR/PhoB-type" evidence="7">
    <location>
        <begin position="126"/>
        <end position="225"/>
    </location>
</feature>
<evidence type="ECO:0000259" key="8">
    <source>
        <dbReference type="PROSITE" id="PS50110"/>
    </source>
</evidence>
<dbReference type="GO" id="GO:0006355">
    <property type="term" value="P:regulation of DNA-templated transcription"/>
    <property type="evidence" value="ECO:0007669"/>
    <property type="project" value="InterPro"/>
</dbReference>
<name>A0A142V9W3_9CHLR</name>
<proteinExistence type="predicted"/>
<keyword evidence="3" id="KW-0805">Transcription regulation</keyword>
<dbReference type="Pfam" id="PF00072">
    <property type="entry name" value="Response_reg"/>
    <property type="match status" value="1"/>
</dbReference>
<organism evidence="10 12">
    <name type="scientific">Dehalococcoides mccartyi</name>
    <dbReference type="NCBI Taxonomy" id="61435"/>
    <lineage>
        <taxon>Bacteria</taxon>
        <taxon>Bacillati</taxon>
        <taxon>Chloroflexota</taxon>
        <taxon>Dehalococcoidia</taxon>
        <taxon>Dehalococcoidales</taxon>
        <taxon>Dehalococcoidaceae</taxon>
        <taxon>Dehalococcoides</taxon>
    </lineage>
</organism>
<dbReference type="GO" id="GO:0005829">
    <property type="term" value="C:cytosol"/>
    <property type="evidence" value="ECO:0007669"/>
    <property type="project" value="TreeGrafter"/>
</dbReference>
<keyword evidence="2" id="KW-0902">Two-component regulatory system</keyword>
<protein>
    <submittedName>
        <fullName evidence="10">DNA-binding response regulator</fullName>
    </submittedName>
</protein>
<evidence type="ECO:0000256" key="3">
    <source>
        <dbReference type="ARBA" id="ARBA00023015"/>
    </source>
</evidence>
<dbReference type="SMART" id="SM00448">
    <property type="entry name" value="REC"/>
    <property type="match status" value="1"/>
</dbReference>
<keyword evidence="4 7" id="KW-0238">DNA-binding</keyword>
<dbReference type="EMBL" id="CP011127">
    <property type="protein sequence ID" value="AMU86055.1"/>
    <property type="molecule type" value="Genomic_DNA"/>
</dbReference>
<evidence type="ECO:0000256" key="5">
    <source>
        <dbReference type="ARBA" id="ARBA00023163"/>
    </source>
</evidence>
<keyword evidence="1 6" id="KW-0597">Phosphoprotein</keyword>
<dbReference type="OMA" id="VDCMHDG"/>
<dbReference type="CDD" id="cd00383">
    <property type="entry name" value="trans_reg_C"/>
    <property type="match status" value="1"/>
</dbReference>
<keyword evidence="5" id="KW-0804">Transcription</keyword>
<dbReference type="GO" id="GO:0000976">
    <property type="term" value="F:transcription cis-regulatory region binding"/>
    <property type="evidence" value="ECO:0007669"/>
    <property type="project" value="TreeGrafter"/>
</dbReference>
<dbReference type="Gene3D" id="6.10.250.690">
    <property type="match status" value="1"/>
</dbReference>
<dbReference type="InterPro" id="IPR001867">
    <property type="entry name" value="OmpR/PhoB-type_DNA-bd"/>
</dbReference>
<dbReference type="SUPFAM" id="SSF52172">
    <property type="entry name" value="CheY-like"/>
    <property type="match status" value="1"/>
</dbReference>
<dbReference type="PANTHER" id="PTHR48111:SF1">
    <property type="entry name" value="TWO-COMPONENT RESPONSE REGULATOR ORR33"/>
    <property type="match status" value="1"/>
</dbReference>
<sequence length="225" mass="25712">MKLLFIEDDKKIVESIFLLFKSFWPDMETKAVHLGKTGIETAYKEDFDIAIIDLGLPDIDGINVLKQIRAFSSLPILILTARNNEQEIFTAFELGADDYITKPFQPLELIARVKSLLKRLSRASQDLGVKYGHWKFGTSLKEISYNNIRVNLTVTEGQLLHILLTKAGSTVSYADISKSIWGRNEYYAKETIKTHIMRIRQKLSRIDNSKEFIINIPGVGYQIVE</sequence>